<dbReference type="GO" id="GO:0004813">
    <property type="term" value="F:alanine-tRNA ligase activity"/>
    <property type="evidence" value="ECO:0007669"/>
    <property type="project" value="UniProtKB-UniRule"/>
</dbReference>
<keyword evidence="12" id="KW-0496">Mitochondrion</keyword>
<evidence type="ECO:0000256" key="7">
    <source>
        <dbReference type="ARBA" id="ARBA00022840"/>
    </source>
</evidence>
<keyword evidence="18" id="KW-1185">Reference proteome</keyword>
<accession>A0AAD8PET1</accession>
<dbReference type="AlphaFoldDB" id="A0AAD8PET1"/>
<evidence type="ECO:0000256" key="5">
    <source>
        <dbReference type="ARBA" id="ARBA00022741"/>
    </source>
</evidence>
<dbReference type="InterPro" id="IPR018164">
    <property type="entry name" value="Ala-tRNA-synth_IIc_N"/>
</dbReference>
<dbReference type="InterPro" id="IPR018163">
    <property type="entry name" value="Thr/Ala-tRNA-synth_IIc_edit"/>
</dbReference>
<dbReference type="PRINTS" id="PR00980">
    <property type="entry name" value="TRNASYNTHALA"/>
</dbReference>
<dbReference type="GO" id="GO:0005739">
    <property type="term" value="C:mitochondrion"/>
    <property type="evidence" value="ECO:0007669"/>
    <property type="project" value="UniProtKB-SubCell"/>
</dbReference>
<dbReference type="Proteomes" id="UP001230268">
    <property type="component" value="Unassembled WGS sequence"/>
</dbReference>
<keyword evidence="13" id="KW-0175">Coiled coil</keyword>
<dbReference type="InterPro" id="IPR050058">
    <property type="entry name" value="Ala-tRNA_ligase"/>
</dbReference>
<evidence type="ECO:0000256" key="13">
    <source>
        <dbReference type="SAM" id="Coils"/>
    </source>
</evidence>
<comment type="subunit">
    <text evidence="12">Monomer.</text>
</comment>
<dbReference type="HAMAP" id="MF_00036_B">
    <property type="entry name" value="Ala_tRNA_synth_B"/>
    <property type="match status" value="1"/>
</dbReference>
<sequence>MYARGLFFFWAFALDPLINRVLGVRPALRLSGSRSLAYIKPSFPQNKRRPLSRRITSYLRVSHPCHSARFTSERLPSDDTMGVQSKDGMLVNGFHHEAKGSNWVRDEFIRYFQSKGHLFWRSSPVLPHNDPTLLFANAGMNQFKDIIVGKADSTTEYGRLKRVCNSQKCIRAGGKHNDLDDVGMDSYHHTFFEMLGNWSFGDYFKKDAIDFAWELLTEVYKLDKERLYVTYFGGDPKVPACKPDEEARELWLRHLPAERILPFGVKDNFWEMAETGPCGPCSEIHYDHIGNRDAAKLVNMDDPTVVELWNLVFMQYDRKPSGDIELLPRPCVDTGMGLERVCAVLKKSNSNYDCDLFTDVFAYINKLMPHLPPYGGSGSMVDVSYRVIADHIRCLTVAIADGVEPSNEGRGYVLRRILRRAVRYGKEHLGSTGPFLHKLVDSVVASLGASFPEIQNQNDRISTIIHGEEVLFLETLDKGCEKFKKMVAKQKAAAKDGESLVVSGSDAFLLYSSFGFPLDLTQVMAREMGFEVDTEGFNEHSKRHQLLSEKKQIKSGNAVEQSLSDIVDSLSADVLANISEAVGKQRTDDSLKYHGFDVAYKCDTEFDVNVLALWSLHGLNKVPADGEVVAVVLNRTPFYSESGGQVWDQGLLGPLKVLKVLKMGGIVFHFCVYNDAAKDSVQPGYTVKAKVDYERRVRAACNHTATHLLNQVLRDVHDAKSEQKGSQLDDEKLKIDFVATKALSDDMLQKIQDRLQNIIDEDWKVGVKVIPFKEAAKIPGIRAGFADTYPEIVRVISIMKDGKEVDGFVNSIEVCGGTHVPSTGVIKGVVIVSEEGVSKGTRRLTCVTNAQCETAKALMETYRQKLESLIERIFKFSEGMDTYVMFQQAKENVKQLTTLRTEMEKEKYLPLLDKKHIKARFDALIGEQIDAQKVHQKKLANMAKNLANDYIKKFKDGDFEGYKTSREGVDLVSFEVSDLDGDAKALNILTQTIAKAFPDFVVLVTSSNKDGSVVSCRCVTPTGTSLNASLLANEAASKHGGSSDIARGTPTNSCWTIESQ</sequence>
<evidence type="ECO:0000256" key="6">
    <source>
        <dbReference type="ARBA" id="ARBA00022833"/>
    </source>
</evidence>
<comment type="caution">
    <text evidence="17">The sequence shown here is derived from an EMBL/GenBank/DDBJ whole genome shotgun (WGS) entry which is preliminary data.</text>
</comment>
<dbReference type="InterPro" id="IPR009000">
    <property type="entry name" value="Transl_B-barrel_sf"/>
</dbReference>
<proteinExistence type="inferred from homology"/>
<comment type="subcellular location">
    <subcellularLocation>
        <location evidence="12">Mitochondrion</location>
    </subcellularLocation>
    <subcellularLocation>
        <location evidence="12">Cytoplasm</location>
    </subcellularLocation>
</comment>
<dbReference type="CDD" id="cd00673">
    <property type="entry name" value="AlaRS_core"/>
    <property type="match status" value="1"/>
</dbReference>
<dbReference type="Pfam" id="PF01411">
    <property type="entry name" value="tRNA-synt_2c"/>
    <property type="match status" value="1"/>
</dbReference>
<dbReference type="InterPro" id="IPR018165">
    <property type="entry name" value="Ala-tRNA-synth_IIc_core"/>
</dbReference>
<dbReference type="InterPro" id="IPR012947">
    <property type="entry name" value="tRNA_SAD"/>
</dbReference>
<keyword evidence="7 12" id="KW-0067">ATP-binding</keyword>
<protein>
    <recommendedName>
        <fullName evidence="12">Alanine--tRNA ligase</fullName>
        <ecNumber evidence="12">6.1.1.7</ecNumber>
    </recommendedName>
    <alternativeName>
        <fullName evidence="12">Alanyl-tRNA synthetase</fullName>
        <shortName evidence="12">AlaRS</shortName>
    </alternativeName>
</protein>
<comment type="catalytic activity">
    <reaction evidence="11 12">
        <text>tRNA(Ala) + L-alanine + ATP = L-alanyl-tRNA(Ala) + AMP + diphosphate</text>
        <dbReference type="Rhea" id="RHEA:12540"/>
        <dbReference type="Rhea" id="RHEA-COMP:9657"/>
        <dbReference type="Rhea" id="RHEA-COMP:9923"/>
        <dbReference type="ChEBI" id="CHEBI:30616"/>
        <dbReference type="ChEBI" id="CHEBI:33019"/>
        <dbReference type="ChEBI" id="CHEBI:57972"/>
        <dbReference type="ChEBI" id="CHEBI:78442"/>
        <dbReference type="ChEBI" id="CHEBI:78497"/>
        <dbReference type="ChEBI" id="CHEBI:456215"/>
        <dbReference type="EC" id="6.1.1.7"/>
    </reaction>
</comment>
<dbReference type="Gene3D" id="3.30.980.10">
    <property type="entry name" value="Threonyl-trna Synthetase, Chain A, domain 2"/>
    <property type="match status" value="1"/>
</dbReference>
<organism evidence="17 18">
    <name type="scientific">Babesia gibsoni</name>
    <dbReference type="NCBI Taxonomy" id="33632"/>
    <lineage>
        <taxon>Eukaryota</taxon>
        <taxon>Sar</taxon>
        <taxon>Alveolata</taxon>
        <taxon>Apicomplexa</taxon>
        <taxon>Aconoidasida</taxon>
        <taxon>Piroplasmida</taxon>
        <taxon>Babesiidae</taxon>
        <taxon>Babesia</taxon>
    </lineage>
</organism>
<keyword evidence="6 12" id="KW-0862">Zinc</keyword>
<evidence type="ECO:0000256" key="12">
    <source>
        <dbReference type="HAMAP-Rule" id="MF_03133"/>
    </source>
</evidence>
<dbReference type="FunFam" id="3.30.930.10:FF:000011">
    <property type="entry name" value="Alanine--tRNA ligase, cytoplasmic"/>
    <property type="match status" value="1"/>
</dbReference>
<dbReference type="GO" id="GO:0008270">
    <property type="term" value="F:zinc ion binding"/>
    <property type="evidence" value="ECO:0007669"/>
    <property type="project" value="UniProtKB-UniRule"/>
</dbReference>
<dbReference type="GO" id="GO:0000049">
    <property type="term" value="F:tRNA binding"/>
    <property type="evidence" value="ECO:0007669"/>
    <property type="project" value="UniProtKB-KW"/>
</dbReference>
<dbReference type="SUPFAM" id="SSF55681">
    <property type="entry name" value="Class II aaRS and biotin synthetases"/>
    <property type="match status" value="1"/>
</dbReference>
<feature type="binding site" evidence="12">
    <location>
        <position position="707"/>
    </location>
    <ligand>
        <name>Zn(2+)</name>
        <dbReference type="ChEBI" id="CHEBI:29105"/>
    </ligand>
</feature>
<reference evidence="17" key="1">
    <citation type="submission" date="2023-08" db="EMBL/GenBank/DDBJ databases">
        <title>Draft sequence of the Babesia gibsoni genome.</title>
        <authorList>
            <person name="Yamagishi J.Y."/>
            <person name="Xuan X.X."/>
        </authorList>
    </citation>
    <scope>NUCLEOTIDE SEQUENCE</scope>
    <source>
        <strain evidence="17">Azabu</strain>
    </source>
</reference>
<dbReference type="PANTHER" id="PTHR11777:SF9">
    <property type="entry name" value="ALANINE--TRNA LIGASE, CYTOPLASMIC"/>
    <property type="match status" value="1"/>
</dbReference>
<dbReference type="EC" id="6.1.1.7" evidence="12"/>
<dbReference type="FunFam" id="3.30.980.10:FF:000004">
    <property type="entry name" value="Alanine--tRNA ligase, cytoplasmic"/>
    <property type="match status" value="1"/>
</dbReference>
<feature type="binding site" evidence="12">
    <location>
        <position position="703"/>
    </location>
    <ligand>
        <name>Zn(2+)</name>
        <dbReference type="ChEBI" id="CHEBI:29105"/>
    </ligand>
</feature>
<evidence type="ECO:0000256" key="10">
    <source>
        <dbReference type="ARBA" id="ARBA00023146"/>
    </source>
</evidence>
<dbReference type="SUPFAM" id="SSF101353">
    <property type="entry name" value="Putative anticodon-binding domain of alanyl-tRNA synthetase (AlaRS)"/>
    <property type="match status" value="1"/>
</dbReference>
<keyword evidence="15" id="KW-0732">Signal</keyword>
<keyword evidence="5 12" id="KW-0547">Nucleotide-binding</keyword>
<keyword evidence="2 12" id="KW-0820">tRNA-binding</keyword>
<feature type="region of interest" description="Disordered" evidence="14">
    <location>
        <begin position="1038"/>
        <end position="1060"/>
    </location>
</feature>
<feature type="coiled-coil region" evidence="13">
    <location>
        <begin position="852"/>
        <end position="906"/>
    </location>
</feature>
<keyword evidence="10 12" id="KW-0030">Aminoacyl-tRNA synthetase</keyword>
<evidence type="ECO:0000256" key="1">
    <source>
        <dbReference type="ARBA" id="ARBA00008429"/>
    </source>
</evidence>
<evidence type="ECO:0000256" key="2">
    <source>
        <dbReference type="ARBA" id="ARBA00022555"/>
    </source>
</evidence>
<comment type="function">
    <text evidence="12">Catalyzes the attachment of alanine to tRNA(Ala) in a two-step reaction: alanine is first activated by ATP to form Ala-AMP and then transferred to the acceptor end of tRNA(Ala). Also edits incorrectly charged tRNA(Ala) via its editing domain.</text>
</comment>
<comment type="cofactor">
    <cofactor evidence="12">
        <name>Zn(2+)</name>
        <dbReference type="ChEBI" id="CHEBI:29105"/>
    </cofactor>
    <text evidence="12">Binds 1 zinc ion per subunit.</text>
</comment>
<dbReference type="InterPro" id="IPR002318">
    <property type="entry name" value="Ala-tRNA-lgiase_IIc"/>
</dbReference>
<keyword evidence="8 12" id="KW-0694">RNA-binding</keyword>
<evidence type="ECO:0000256" key="3">
    <source>
        <dbReference type="ARBA" id="ARBA00022598"/>
    </source>
</evidence>
<dbReference type="Gene3D" id="2.40.30.130">
    <property type="match status" value="1"/>
</dbReference>
<evidence type="ECO:0000256" key="15">
    <source>
        <dbReference type="SAM" id="SignalP"/>
    </source>
</evidence>
<evidence type="ECO:0000313" key="17">
    <source>
        <dbReference type="EMBL" id="KAK1444053.1"/>
    </source>
</evidence>
<dbReference type="GO" id="GO:0002161">
    <property type="term" value="F:aminoacyl-tRNA deacylase activity"/>
    <property type="evidence" value="ECO:0007669"/>
    <property type="project" value="TreeGrafter"/>
</dbReference>
<keyword evidence="4 12" id="KW-0479">Metal-binding</keyword>
<dbReference type="GO" id="GO:0070143">
    <property type="term" value="P:mitochondrial alanyl-tRNA aminoacylation"/>
    <property type="evidence" value="ECO:0007669"/>
    <property type="project" value="UniProtKB-UniRule"/>
</dbReference>
<evidence type="ECO:0000256" key="4">
    <source>
        <dbReference type="ARBA" id="ARBA00022723"/>
    </source>
</evidence>
<keyword evidence="12" id="KW-0963">Cytoplasm</keyword>
<evidence type="ECO:0000256" key="14">
    <source>
        <dbReference type="SAM" id="MobiDB-lite"/>
    </source>
</evidence>
<dbReference type="SUPFAM" id="SSF50447">
    <property type="entry name" value="Translation proteins"/>
    <property type="match status" value="1"/>
</dbReference>
<name>A0AAD8PET1_BABGI</name>
<dbReference type="InterPro" id="IPR045864">
    <property type="entry name" value="aa-tRNA-synth_II/BPL/LPL"/>
</dbReference>
<feature type="binding site" evidence="12">
    <location>
        <position position="819"/>
    </location>
    <ligand>
        <name>Zn(2+)</name>
        <dbReference type="ChEBI" id="CHEBI:29105"/>
    </ligand>
</feature>
<dbReference type="SUPFAM" id="SSF55186">
    <property type="entry name" value="ThrRS/AlaRS common domain"/>
    <property type="match status" value="1"/>
</dbReference>
<dbReference type="PANTHER" id="PTHR11777">
    <property type="entry name" value="ALANYL-TRNA SYNTHETASE"/>
    <property type="match status" value="1"/>
</dbReference>
<dbReference type="Pfam" id="PF07973">
    <property type="entry name" value="tRNA_SAD"/>
    <property type="match status" value="1"/>
</dbReference>
<feature type="compositionally biased region" description="Polar residues" evidence="14">
    <location>
        <begin position="1049"/>
        <end position="1060"/>
    </location>
</feature>
<evidence type="ECO:0000256" key="9">
    <source>
        <dbReference type="ARBA" id="ARBA00022917"/>
    </source>
</evidence>
<feature type="binding site" evidence="12">
    <location>
        <position position="815"/>
    </location>
    <ligand>
        <name>Zn(2+)</name>
        <dbReference type="ChEBI" id="CHEBI:29105"/>
    </ligand>
</feature>
<feature type="signal peptide" evidence="15">
    <location>
        <begin position="1"/>
        <end position="23"/>
    </location>
</feature>
<keyword evidence="3 12" id="KW-0436">Ligase</keyword>
<evidence type="ECO:0000256" key="11">
    <source>
        <dbReference type="ARBA" id="ARBA00048300"/>
    </source>
</evidence>
<evidence type="ECO:0000259" key="16">
    <source>
        <dbReference type="PROSITE" id="PS50860"/>
    </source>
</evidence>
<feature type="domain" description="Alanyl-transfer RNA synthetases family profile" evidence="16">
    <location>
        <begin position="99"/>
        <end position="849"/>
    </location>
</feature>
<comment type="similarity">
    <text evidence="1">Belongs to the class-II aminoacyl-tRNA synthetase family. Alax-L subfamily.</text>
</comment>
<dbReference type="NCBIfam" id="TIGR00344">
    <property type="entry name" value="alaS"/>
    <property type="match status" value="1"/>
</dbReference>
<gene>
    <name evidence="17" type="ORF">BgAZ_209290</name>
</gene>
<dbReference type="Gene3D" id="3.30.930.10">
    <property type="entry name" value="Bira Bifunctional Protein, Domain 2"/>
    <property type="match status" value="1"/>
</dbReference>
<dbReference type="InterPro" id="IPR023033">
    <property type="entry name" value="Ala_tRNA_ligase_euk/bac"/>
</dbReference>
<keyword evidence="9 12" id="KW-0648">Protein biosynthesis</keyword>
<dbReference type="InterPro" id="IPR018162">
    <property type="entry name" value="Ala-tRNA-ligase_IIc_anticod-bd"/>
</dbReference>
<evidence type="ECO:0000256" key="8">
    <source>
        <dbReference type="ARBA" id="ARBA00022884"/>
    </source>
</evidence>
<feature type="chain" id="PRO_5042104393" description="Alanine--tRNA ligase" evidence="15">
    <location>
        <begin position="24"/>
        <end position="1060"/>
    </location>
</feature>
<comment type="domain">
    <text evidence="12">Consists of three domains; the N-terminal catalytic domain, the editing domain and the C-terminal C-Ala domain. The editing domain removes incorrectly charged amino acids, while the C-Ala domain, along with tRNA(Ala), serves as a bridge to cooperatively bring together the editing and aminoacylation centers thus stimulating deacylation of misacylated tRNAs.</text>
</comment>
<dbReference type="EMBL" id="JAVEPI010000002">
    <property type="protein sequence ID" value="KAK1444053.1"/>
    <property type="molecule type" value="Genomic_DNA"/>
</dbReference>
<dbReference type="SMART" id="SM00863">
    <property type="entry name" value="tRNA_SAD"/>
    <property type="match status" value="1"/>
</dbReference>
<dbReference type="GO" id="GO:0005524">
    <property type="term" value="F:ATP binding"/>
    <property type="evidence" value="ECO:0007669"/>
    <property type="project" value="UniProtKB-UniRule"/>
</dbReference>
<dbReference type="PROSITE" id="PS50860">
    <property type="entry name" value="AA_TRNA_LIGASE_II_ALA"/>
    <property type="match status" value="1"/>
</dbReference>
<evidence type="ECO:0000313" key="18">
    <source>
        <dbReference type="Proteomes" id="UP001230268"/>
    </source>
</evidence>